<evidence type="ECO:0000256" key="1">
    <source>
        <dbReference type="ARBA" id="ARBA00022553"/>
    </source>
</evidence>
<dbReference type="SUPFAM" id="SSF52172">
    <property type="entry name" value="CheY-like"/>
    <property type="match status" value="1"/>
</dbReference>
<dbReference type="InterPro" id="IPR001789">
    <property type="entry name" value="Sig_transdc_resp-reg_receiver"/>
</dbReference>
<comment type="caution">
    <text evidence="4">The sequence shown here is derived from an EMBL/GenBank/DDBJ whole genome shotgun (WGS) entry which is preliminary data.</text>
</comment>
<keyword evidence="1 2" id="KW-0597">Phosphoprotein</keyword>
<evidence type="ECO:0000313" key="5">
    <source>
        <dbReference type="Proteomes" id="UP001344906"/>
    </source>
</evidence>
<dbReference type="RefSeq" id="WP_338246676.1">
    <property type="nucleotide sequence ID" value="NZ_BSRI01000001.1"/>
</dbReference>
<dbReference type="PANTHER" id="PTHR44591">
    <property type="entry name" value="STRESS RESPONSE REGULATOR PROTEIN 1"/>
    <property type="match status" value="1"/>
</dbReference>
<dbReference type="CDD" id="cd17546">
    <property type="entry name" value="REC_hyHK_CKI1_RcsC-like"/>
    <property type="match status" value="1"/>
</dbReference>
<evidence type="ECO:0000259" key="3">
    <source>
        <dbReference type="PROSITE" id="PS50110"/>
    </source>
</evidence>
<evidence type="ECO:0000256" key="2">
    <source>
        <dbReference type="PROSITE-ProRule" id="PRU00169"/>
    </source>
</evidence>
<evidence type="ECO:0000313" key="4">
    <source>
        <dbReference type="EMBL" id="GLV53224.1"/>
    </source>
</evidence>
<organism evidence="4 5">
    <name type="scientific">Dictyobacter halimunensis</name>
    <dbReference type="NCBI Taxonomy" id="3026934"/>
    <lineage>
        <taxon>Bacteria</taxon>
        <taxon>Bacillati</taxon>
        <taxon>Chloroflexota</taxon>
        <taxon>Ktedonobacteria</taxon>
        <taxon>Ktedonobacterales</taxon>
        <taxon>Dictyobacteraceae</taxon>
        <taxon>Dictyobacter</taxon>
    </lineage>
</organism>
<name>A0ABQ6FI26_9CHLR</name>
<dbReference type="SMART" id="SM00448">
    <property type="entry name" value="REC"/>
    <property type="match status" value="1"/>
</dbReference>
<accession>A0ABQ6FI26</accession>
<dbReference type="PROSITE" id="PS50110">
    <property type="entry name" value="RESPONSE_REGULATORY"/>
    <property type="match status" value="1"/>
</dbReference>
<reference evidence="4 5" key="1">
    <citation type="submission" date="2023-02" db="EMBL/GenBank/DDBJ databases">
        <title>Dictyobacter halimunensis sp. nov., a new member of the class Ktedonobacteria from forest soil in a geothermal area.</title>
        <authorList>
            <person name="Rachmania M.K."/>
            <person name="Ningsih F."/>
            <person name="Sakai Y."/>
            <person name="Yabe S."/>
            <person name="Yokota A."/>
            <person name="Sjamsuridzal W."/>
        </authorList>
    </citation>
    <scope>NUCLEOTIDE SEQUENCE [LARGE SCALE GENOMIC DNA]</scope>
    <source>
        <strain evidence="4 5">S3.2.2.5</strain>
    </source>
</reference>
<dbReference type="PANTHER" id="PTHR44591:SF3">
    <property type="entry name" value="RESPONSE REGULATORY DOMAIN-CONTAINING PROTEIN"/>
    <property type="match status" value="1"/>
</dbReference>
<feature type="domain" description="Response regulatory" evidence="3">
    <location>
        <begin position="10"/>
        <end position="125"/>
    </location>
</feature>
<dbReference type="Pfam" id="PF00072">
    <property type="entry name" value="Response_reg"/>
    <property type="match status" value="1"/>
</dbReference>
<dbReference type="Gene3D" id="3.40.50.2300">
    <property type="match status" value="1"/>
</dbReference>
<dbReference type="InterPro" id="IPR050595">
    <property type="entry name" value="Bact_response_regulator"/>
</dbReference>
<feature type="modified residue" description="4-aspartylphosphate" evidence="2">
    <location>
        <position position="59"/>
    </location>
</feature>
<protein>
    <recommendedName>
        <fullName evidence="3">Response regulatory domain-containing protein</fullName>
    </recommendedName>
</protein>
<dbReference type="Proteomes" id="UP001344906">
    <property type="component" value="Unassembled WGS sequence"/>
</dbReference>
<gene>
    <name evidence="4" type="ORF">KDH_00790</name>
</gene>
<keyword evidence="5" id="KW-1185">Reference proteome</keyword>
<sequence length="131" mass="14293">MHEAIGEPPVVLIVDDDIPITEILALVIEGLGYQPVVAWNGHQALTLARKHWPALVLTDMMMPILGGKEVVKGLHEEAGARGMAPPPIVLLTAGTIWPEIASLVDAIISKPFEMDELEQLIYRFLPPSASW</sequence>
<dbReference type="EMBL" id="BSRI01000001">
    <property type="protein sequence ID" value="GLV53224.1"/>
    <property type="molecule type" value="Genomic_DNA"/>
</dbReference>
<proteinExistence type="predicted"/>
<dbReference type="InterPro" id="IPR011006">
    <property type="entry name" value="CheY-like_superfamily"/>
</dbReference>